<organism evidence="14 15">
    <name type="scientific">Lentilactobacillus fungorum</name>
    <dbReference type="NCBI Taxonomy" id="2201250"/>
    <lineage>
        <taxon>Bacteria</taxon>
        <taxon>Bacillati</taxon>
        <taxon>Bacillota</taxon>
        <taxon>Bacilli</taxon>
        <taxon>Lactobacillales</taxon>
        <taxon>Lactobacillaceae</taxon>
        <taxon>Lentilactobacillus</taxon>
    </lineage>
</organism>
<evidence type="ECO:0000256" key="11">
    <source>
        <dbReference type="RuleBase" id="RU003783"/>
    </source>
</evidence>
<feature type="site" description="Interaction with substrate tRNA" evidence="10">
    <location>
        <position position="124"/>
    </location>
</feature>
<keyword evidence="7 10" id="KW-0067">ATP-binding</keyword>
<dbReference type="PANTHER" id="PTHR11088">
    <property type="entry name" value="TRNA DIMETHYLALLYLTRANSFERASE"/>
    <property type="match status" value="1"/>
</dbReference>
<evidence type="ECO:0000256" key="6">
    <source>
        <dbReference type="ARBA" id="ARBA00022741"/>
    </source>
</evidence>
<evidence type="ECO:0000256" key="3">
    <source>
        <dbReference type="ARBA" id="ARBA00005842"/>
    </source>
</evidence>
<protein>
    <recommendedName>
        <fullName evidence="10">tRNA dimethylallyltransferase</fullName>
        <ecNumber evidence="10">2.5.1.75</ecNumber>
    </recommendedName>
    <alternativeName>
        <fullName evidence="10">Dimethylallyl diphosphate:tRNA dimethylallyltransferase</fullName>
        <shortName evidence="10">DMAPP:tRNA dimethylallyltransferase</shortName>
        <shortName evidence="10">DMATase</shortName>
    </alternativeName>
    <alternativeName>
        <fullName evidence="10">Isopentenyl-diphosphate:tRNA isopentenyltransferase</fullName>
        <shortName evidence="10">IPP transferase</shortName>
        <shortName evidence="10">IPPT</shortName>
        <shortName evidence="10">IPTase</shortName>
    </alternativeName>
</protein>
<evidence type="ECO:0000313" key="15">
    <source>
        <dbReference type="Proteomes" id="UP000604765"/>
    </source>
</evidence>
<keyword evidence="4 10" id="KW-0808">Transferase</keyword>
<evidence type="ECO:0000256" key="12">
    <source>
        <dbReference type="RuleBase" id="RU003784"/>
    </source>
</evidence>
<feature type="region of interest" description="Interaction with substrate tRNA" evidence="10">
    <location>
        <begin position="34"/>
        <end position="37"/>
    </location>
</feature>
<evidence type="ECO:0000256" key="1">
    <source>
        <dbReference type="ARBA" id="ARBA00001946"/>
    </source>
</evidence>
<dbReference type="InterPro" id="IPR027417">
    <property type="entry name" value="P-loop_NTPase"/>
</dbReference>
<gene>
    <name evidence="10 14" type="primary">miaA</name>
    <name evidence="14" type="ORF">YK48G_03060</name>
</gene>
<keyword evidence="15" id="KW-1185">Reference proteome</keyword>
<dbReference type="EC" id="2.5.1.75" evidence="10"/>
<dbReference type="Gene3D" id="3.40.50.300">
    <property type="entry name" value="P-loop containing nucleotide triphosphate hydrolases"/>
    <property type="match status" value="1"/>
</dbReference>
<dbReference type="Gene3D" id="1.10.20.140">
    <property type="match status" value="1"/>
</dbReference>
<evidence type="ECO:0000256" key="2">
    <source>
        <dbReference type="ARBA" id="ARBA00003213"/>
    </source>
</evidence>
<dbReference type="SUPFAM" id="SSF52540">
    <property type="entry name" value="P-loop containing nucleoside triphosphate hydrolases"/>
    <property type="match status" value="2"/>
</dbReference>
<evidence type="ECO:0000256" key="9">
    <source>
        <dbReference type="ARBA" id="ARBA00049563"/>
    </source>
</evidence>
<comment type="caution">
    <text evidence="10">Lacks conserved residue(s) required for the propagation of feature annotation.</text>
</comment>
<evidence type="ECO:0000313" key="14">
    <source>
        <dbReference type="EMBL" id="GHP12881.1"/>
    </source>
</evidence>
<comment type="similarity">
    <text evidence="3 10 13">Belongs to the IPP transferase family.</text>
</comment>
<accession>A0ABQ3VY20</accession>
<evidence type="ECO:0000256" key="13">
    <source>
        <dbReference type="RuleBase" id="RU003785"/>
    </source>
</evidence>
<dbReference type="Pfam" id="PF01715">
    <property type="entry name" value="IPPT"/>
    <property type="match status" value="1"/>
</dbReference>
<sequence length="312" mass="35219">MKKVLAIVGPTAVGKTAMSIQIAKRFNGEIISGDSMQVYRTLDIGTAKVTEKEKQGIAHHLIDIRNIDERYSVADFVRDAEVAINDITDRNKLPIIVGGTGFYLQALLSGLELGGDPYTDNHLRQELLQVADSKGNVALHKRLAALDPIAARRIPVNNVRRVVRAIEVTLKTGHRFSDQVNQPRQINAFIIGLTTERSLLYQRINQRVDLMVKNGLLSEARNLFEHGGTNLQAGKGIGYHEFDNYFAGQEPLEEAIEQVKKDSRHYAKRQLTWFRNKTKPHWYDVINSSKDRERLLTDVANWLAEAKHQSMS</sequence>
<proteinExistence type="inferred from homology"/>
<dbReference type="Proteomes" id="UP000604765">
    <property type="component" value="Unassembled WGS sequence"/>
</dbReference>
<keyword evidence="5 10" id="KW-0819">tRNA processing</keyword>
<evidence type="ECO:0000256" key="8">
    <source>
        <dbReference type="ARBA" id="ARBA00022842"/>
    </source>
</evidence>
<dbReference type="RefSeq" id="WP_203628935.1">
    <property type="nucleotide sequence ID" value="NZ_BNJR01000004.1"/>
</dbReference>
<feature type="binding site" evidence="10">
    <location>
        <begin position="9"/>
        <end position="16"/>
    </location>
    <ligand>
        <name>ATP</name>
        <dbReference type="ChEBI" id="CHEBI:30616"/>
    </ligand>
</feature>
<comment type="function">
    <text evidence="2 10 12">Catalyzes the transfer of a dimethylallyl group onto the adenine at position 37 in tRNAs that read codons beginning with uridine, leading to the formation of N6-(dimethylallyl)adenosine (i(6)A).</text>
</comment>
<comment type="catalytic activity">
    <reaction evidence="9 10 11">
        <text>adenosine(37) in tRNA + dimethylallyl diphosphate = N(6)-dimethylallyladenosine(37) in tRNA + diphosphate</text>
        <dbReference type="Rhea" id="RHEA:26482"/>
        <dbReference type="Rhea" id="RHEA-COMP:10162"/>
        <dbReference type="Rhea" id="RHEA-COMP:10375"/>
        <dbReference type="ChEBI" id="CHEBI:33019"/>
        <dbReference type="ChEBI" id="CHEBI:57623"/>
        <dbReference type="ChEBI" id="CHEBI:74411"/>
        <dbReference type="ChEBI" id="CHEBI:74415"/>
        <dbReference type="EC" id="2.5.1.75"/>
    </reaction>
</comment>
<feature type="site" description="Interaction with substrate tRNA" evidence="10">
    <location>
        <position position="100"/>
    </location>
</feature>
<comment type="cofactor">
    <cofactor evidence="1 10">
        <name>Mg(2+)</name>
        <dbReference type="ChEBI" id="CHEBI:18420"/>
    </cofactor>
</comment>
<evidence type="ECO:0000256" key="7">
    <source>
        <dbReference type="ARBA" id="ARBA00022840"/>
    </source>
</evidence>
<keyword evidence="8 10" id="KW-0460">Magnesium</keyword>
<dbReference type="NCBIfam" id="TIGR00174">
    <property type="entry name" value="miaA"/>
    <property type="match status" value="1"/>
</dbReference>
<comment type="caution">
    <text evidence="14">The sequence shown here is derived from an EMBL/GenBank/DDBJ whole genome shotgun (WGS) entry which is preliminary data.</text>
</comment>
<comment type="subunit">
    <text evidence="10">Monomer.</text>
</comment>
<dbReference type="EMBL" id="BNJR01000004">
    <property type="protein sequence ID" value="GHP12881.1"/>
    <property type="molecule type" value="Genomic_DNA"/>
</dbReference>
<dbReference type="PANTHER" id="PTHR11088:SF60">
    <property type="entry name" value="TRNA DIMETHYLALLYLTRANSFERASE"/>
    <property type="match status" value="1"/>
</dbReference>
<dbReference type="HAMAP" id="MF_00185">
    <property type="entry name" value="IPP_trans"/>
    <property type="match status" value="1"/>
</dbReference>
<evidence type="ECO:0000256" key="5">
    <source>
        <dbReference type="ARBA" id="ARBA00022694"/>
    </source>
</evidence>
<keyword evidence="6 10" id="KW-0547">Nucleotide-binding</keyword>
<dbReference type="InterPro" id="IPR039657">
    <property type="entry name" value="Dimethylallyltransferase"/>
</dbReference>
<reference evidence="14 15" key="1">
    <citation type="journal article" date="2021" name="Int. J. Syst. Evol. Microbiol.">
        <title>Lentilactobacillus fungorum sp. nov., isolated from spent mushroom substrates.</title>
        <authorList>
            <person name="Tohno M."/>
            <person name="Tanizawa Y."/>
            <person name="Kojima Y."/>
            <person name="Sakamoto M."/>
            <person name="Ohkuma M."/>
            <person name="Kobayashi H."/>
        </authorList>
    </citation>
    <scope>NUCLEOTIDE SEQUENCE [LARGE SCALE GENOMIC DNA]</scope>
    <source>
        <strain evidence="14 15">YK48G</strain>
    </source>
</reference>
<name>A0ABQ3VY20_9LACO</name>
<evidence type="ECO:0000256" key="4">
    <source>
        <dbReference type="ARBA" id="ARBA00022679"/>
    </source>
</evidence>
<feature type="binding site" evidence="10">
    <location>
        <begin position="11"/>
        <end position="16"/>
    </location>
    <ligand>
        <name>substrate</name>
    </ligand>
</feature>
<evidence type="ECO:0000256" key="10">
    <source>
        <dbReference type="HAMAP-Rule" id="MF_00185"/>
    </source>
</evidence>
<dbReference type="InterPro" id="IPR018022">
    <property type="entry name" value="IPT"/>
</dbReference>